<comment type="caution">
    <text evidence="3">The sequence shown here is derived from an EMBL/GenBank/DDBJ whole genome shotgun (WGS) entry which is preliminary data.</text>
</comment>
<gene>
    <name evidence="3" type="ORF">SCUCBS95973_009625</name>
</gene>
<evidence type="ECO:0008006" key="5">
    <source>
        <dbReference type="Google" id="ProtNLM"/>
    </source>
</evidence>
<protein>
    <recommendedName>
        <fullName evidence="5">Major facilitator superfamily transporter</fullName>
    </recommendedName>
</protein>
<evidence type="ECO:0000256" key="2">
    <source>
        <dbReference type="SAM" id="Phobius"/>
    </source>
</evidence>
<reference evidence="3 4" key="1">
    <citation type="submission" date="2024-01" db="EMBL/GenBank/DDBJ databases">
        <authorList>
            <person name="Allen C."/>
            <person name="Tagirdzhanova G."/>
        </authorList>
    </citation>
    <scope>NUCLEOTIDE SEQUENCE [LARGE SCALE GENOMIC DNA]</scope>
</reference>
<keyword evidence="2" id="KW-0812">Transmembrane</keyword>
<keyword evidence="2" id="KW-0472">Membrane</keyword>
<feature type="region of interest" description="Disordered" evidence="1">
    <location>
        <begin position="869"/>
        <end position="889"/>
    </location>
</feature>
<feature type="compositionally biased region" description="Low complexity" evidence="1">
    <location>
        <begin position="11"/>
        <end position="32"/>
    </location>
</feature>
<sequence>MERAATFDVGSASSAASLSSSPSSTTPSRRNSFSIFEKPASPAGLSSISNFASLKGFSSSRVSLLPMPVLSRASSALDIAKSSLKWLPTHRIELPSYAPLSGLPSPLRSPTTSPRLRSIFSHCLYKRLFLWIGGLLCALFVILVAHSRSHHGIHFHEDQPPPPEDKGPSPEAIWVNYTRLDSYYNGIRSIVPISEYHAEYPTAADTEIGKLQEFADATNTTLVLPPAPMDKRAANDAASTTTSTTSTASTTATAASPAKTTPAKASTLPKPTIYNAHPDYNSTWYRTQFYPVKRCYLDDANEVPVPDLWAYPGVPQGQPEPLIGSHSLLGLREDVCFDRFGRYGPYGLGYSKEEGGTGLALDTESEGAEHIWSTESTSGKIDYSNVDWASAQRRCYEANEERFIAAGSDGSRPTEYSAPGDLLSMPNQAANTATANSTSGLKKIERTAIVMRCYAGFKWSMHSILNMRALVSELALRSGGEYDVHILLHARDENIPIWADEETAQEFIANNIPREFRGLVTLWSEGQMRMLYPGMRGQPAFSNPANADIHGVYRSAHYPLQHFAQQHPEYAHYWNWEMDMRFLGSYYEFFNRLGIWADKQPRRRLWERSAKYYIPALHGSWENFTARVDAEAHEAGRPSILGELYFTGRTQTRDEERGVSPLPAGCEGAVLSTYNRTSPADNATEALPGRHFFADRNNNYTKIPETCGVGEAADLITLNPMFDAEDSGWMFANDVTGYDLAFAIPPRRTAIITASRLSRRLLFAMHEETWRLHHGMFAEMFPPSVALHRGFKAVYAPHPVYADRHWPLAAAEKAFNAGPDHSSGASPASPFHPRNEHYHRGITWYYNSNFAGRLWRRWLGYLQPIDDPAAPKPRPANGTDDSLAGLGGGAGDEAVNSGRMCMRSVLVHPIKFESLAEIFG</sequence>
<dbReference type="Pfam" id="PF11885">
    <property type="entry name" value="DUF3405"/>
    <property type="match status" value="1"/>
</dbReference>
<dbReference type="PANTHER" id="PTHR36205">
    <property type="entry name" value="CHROMOSOME 19, WHOLE GENOME SHOTGUN SEQUENCE"/>
    <property type="match status" value="1"/>
</dbReference>
<dbReference type="PANTHER" id="PTHR36205:SF3">
    <property type="entry name" value="MAJOR FACILITATOR SUPERFAMILY TRANSPORTER"/>
    <property type="match status" value="1"/>
</dbReference>
<dbReference type="InterPro" id="IPR021822">
    <property type="entry name" value="DUF3405"/>
</dbReference>
<evidence type="ECO:0000313" key="3">
    <source>
        <dbReference type="EMBL" id="CAK7236493.1"/>
    </source>
</evidence>
<dbReference type="Proteomes" id="UP001642405">
    <property type="component" value="Unassembled WGS sequence"/>
</dbReference>
<keyword evidence="4" id="KW-1185">Reference proteome</keyword>
<evidence type="ECO:0000256" key="1">
    <source>
        <dbReference type="SAM" id="MobiDB-lite"/>
    </source>
</evidence>
<feature type="compositionally biased region" description="Low complexity" evidence="1">
    <location>
        <begin position="237"/>
        <end position="266"/>
    </location>
</feature>
<name>A0ABP0CXH3_9PEZI</name>
<proteinExistence type="predicted"/>
<evidence type="ECO:0000313" key="4">
    <source>
        <dbReference type="Proteomes" id="UP001642405"/>
    </source>
</evidence>
<feature type="transmembrane region" description="Helical" evidence="2">
    <location>
        <begin position="128"/>
        <end position="146"/>
    </location>
</feature>
<dbReference type="EMBL" id="CAWUHB010000117">
    <property type="protein sequence ID" value="CAK7236493.1"/>
    <property type="molecule type" value="Genomic_DNA"/>
</dbReference>
<organism evidence="3 4">
    <name type="scientific">Sporothrix curviconia</name>
    <dbReference type="NCBI Taxonomy" id="1260050"/>
    <lineage>
        <taxon>Eukaryota</taxon>
        <taxon>Fungi</taxon>
        <taxon>Dikarya</taxon>
        <taxon>Ascomycota</taxon>
        <taxon>Pezizomycotina</taxon>
        <taxon>Sordariomycetes</taxon>
        <taxon>Sordariomycetidae</taxon>
        <taxon>Ophiostomatales</taxon>
        <taxon>Ophiostomataceae</taxon>
        <taxon>Sporothrix</taxon>
    </lineage>
</organism>
<keyword evidence="2" id="KW-1133">Transmembrane helix</keyword>
<accession>A0ABP0CXH3</accession>
<feature type="region of interest" description="Disordered" evidence="1">
    <location>
        <begin position="1"/>
        <end position="32"/>
    </location>
</feature>
<feature type="region of interest" description="Disordered" evidence="1">
    <location>
        <begin position="225"/>
        <end position="266"/>
    </location>
</feature>